<dbReference type="PANTHER" id="PTHR20854:SF4">
    <property type="entry name" value="INOSITOL-1-MONOPHOSPHATASE-RELATED"/>
    <property type="match status" value="1"/>
</dbReference>
<dbReference type="GO" id="GO:0006020">
    <property type="term" value="P:inositol metabolic process"/>
    <property type="evidence" value="ECO:0007669"/>
    <property type="project" value="TreeGrafter"/>
</dbReference>
<comment type="caution">
    <text evidence="2">The sequence shown here is derived from an EMBL/GenBank/DDBJ whole genome shotgun (WGS) entry which is preliminary data.</text>
</comment>
<dbReference type="PANTHER" id="PTHR20854">
    <property type="entry name" value="INOSITOL MONOPHOSPHATASE"/>
    <property type="match status" value="1"/>
</dbReference>
<dbReference type="InterPro" id="IPR000760">
    <property type="entry name" value="Inositol_monophosphatase-like"/>
</dbReference>
<keyword evidence="1" id="KW-0460">Magnesium</keyword>
<organism evidence="2 3">
    <name type="scientific">Actinacidiphila bryophytorum</name>
    <dbReference type="NCBI Taxonomy" id="1436133"/>
    <lineage>
        <taxon>Bacteria</taxon>
        <taxon>Bacillati</taxon>
        <taxon>Actinomycetota</taxon>
        <taxon>Actinomycetes</taxon>
        <taxon>Kitasatosporales</taxon>
        <taxon>Streptomycetaceae</taxon>
        <taxon>Actinacidiphila</taxon>
    </lineage>
</organism>
<dbReference type="GO" id="GO:0008934">
    <property type="term" value="F:inositol monophosphate 1-phosphatase activity"/>
    <property type="evidence" value="ECO:0007669"/>
    <property type="project" value="TreeGrafter"/>
</dbReference>
<comment type="cofactor">
    <cofactor evidence="1">
        <name>Mg(2+)</name>
        <dbReference type="ChEBI" id="CHEBI:18420"/>
    </cofactor>
</comment>
<sequence length="266" mass="28131">MTEPGADPHTRELLTFAERLADEARKLLTAAADVGADAVRPDIKADNSYVTATDRAIEYRLRELVADAYPGHGVLGEEFGAHGLDADHVWVLDPLDGTAAFVAGVPVYGTLIGLARHGSPWLGVMDYPATAERWTGVHGAFARRNGAPVRTRPSTDLGSALATCSNPDFFAASDADRLARVRERVQYTLYGASSYAFGLLAAGRTDLAVDCGLKPYDVFAPAAVISGAGGHVSDWAGAPPSLTPTSTTYLSTSTPALHREVLPLLR</sequence>
<name>A0A9W4ECF5_9ACTN</name>
<feature type="binding site" evidence="1">
    <location>
        <position position="93"/>
    </location>
    <ligand>
        <name>Mg(2+)</name>
        <dbReference type="ChEBI" id="CHEBI:18420"/>
        <label>2</label>
    </ligand>
</feature>
<reference evidence="2" key="1">
    <citation type="submission" date="2021-06" db="EMBL/GenBank/DDBJ databases">
        <authorList>
            <person name="Arsene-Ploetze F."/>
        </authorList>
    </citation>
    <scope>NUCLEOTIDE SEQUENCE</scope>
    <source>
        <strain evidence="2">SBRY1</strain>
    </source>
</reference>
<dbReference type="EMBL" id="CAJVAX010000001">
    <property type="protein sequence ID" value="CAG7606270.1"/>
    <property type="molecule type" value="Genomic_DNA"/>
</dbReference>
<keyword evidence="1" id="KW-0479">Metal-binding</keyword>
<dbReference type="Pfam" id="PF00459">
    <property type="entry name" value="Inositol_P"/>
    <property type="match status" value="1"/>
</dbReference>
<dbReference type="PRINTS" id="PR00377">
    <property type="entry name" value="IMPHPHTASES"/>
</dbReference>
<gene>
    <name evidence="2" type="ORF">SBRY_10910</name>
</gene>
<dbReference type="Gene3D" id="3.40.190.80">
    <property type="match status" value="1"/>
</dbReference>
<feature type="binding site" evidence="1">
    <location>
        <position position="96"/>
    </location>
    <ligand>
        <name>Mg(2+)</name>
        <dbReference type="ChEBI" id="CHEBI:18420"/>
        <label>1</label>
        <note>catalytic</note>
    </ligand>
</feature>
<accession>A0A9W4ECF5</accession>
<dbReference type="Proteomes" id="UP001153328">
    <property type="component" value="Unassembled WGS sequence"/>
</dbReference>
<evidence type="ECO:0000256" key="1">
    <source>
        <dbReference type="PIRSR" id="PIRSR600760-2"/>
    </source>
</evidence>
<dbReference type="Gene3D" id="3.30.540.10">
    <property type="entry name" value="Fructose-1,6-Bisphosphatase, subunit A, domain 1"/>
    <property type="match status" value="1"/>
</dbReference>
<evidence type="ECO:0000313" key="3">
    <source>
        <dbReference type="Proteomes" id="UP001153328"/>
    </source>
</evidence>
<feature type="binding site" evidence="1">
    <location>
        <position position="95"/>
    </location>
    <ligand>
        <name>Mg(2+)</name>
        <dbReference type="ChEBI" id="CHEBI:18420"/>
        <label>1</label>
        <note>catalytic</note>
    </ligand>
</feature>
<keyword evidence="3" id="KW-1185">Reference proteome</keyword>
<proteinExistence type="predicted"/>
<feature type="binding site" evidence="1">
    <location>
        <position position="77"/>
    </location>
    <ligand>
        <name>Mg(2+)</name>
        <dbReference type="ChEBI" id="CHEBI:18420"/>
        <label>1</label>
        <note>catalytic</note>
    </ligand>
</feature>
<dbReference type="GO" id="GO:0046872">
    <property type="term" value="F:metal ion binding"/>
    <property type="evidence" value="ECO:0007669"/>
    <property type="project" value="UniProtKB-KW"/>
</dbReference>
<evidence type="ECO:0000313" key="2">
    <source>
        <dbReference type="EMBL" id="CAG7606270.1"/>
    </source>
</evidence>
<feature type="binding site" evidence="1">
    <location>
        <position position="217"/>
    </location>
    <ligand>
        <name>Mg(2+)</name>
        <dbReference type="ChEBI" id="CHEBI:18420"/>
        <label>1</label>
        <note>catalytic</note>
    </ligand>
</feature>
<dbReference type="AlphaFoldDB" id="A0A9W4ECF5"/>
<protein>
    <submittedName>
        <fullName evidence="2">Inositol monophosphatase</fullName>
    </submittedName>
</protein>
<dbReference type="SUPFAM" id="SSF56655">
    <property type="entry name" value="Carbohydrate phosphatase"/>
    <property type="match status" value="1"/>
</dbReference>
<dbReference type="GO" id="GO:0007165">
    <property type="term" value="P:signal transduction"/>
    <property type="evidence" value="ECO:0007669"/>
    <property type="project" value="TreeGrafter"/>
</dbReference>
<dbReference type="RefSeq" id="WP_205043311.1">
    <property type="nucleotide sequence ID" value="NZ_CAJVAX010000001.1"/>
</dbReference>